<organism evidence="2 3">
    <name type="scientific">Anoxybacillus gonensis</name>
    <dbReference type="NCBI Taxonomy" id="198467"/>
    <lineage>
        <taxon>Bacteria</taxon>
        <taxon>Bacillati</taxon>
        <taxon>Bacillota</taxon>
        <taxon>Bacilli</taxon>
        <taxon>Bacillales</taxon>
        <taxon>Anoxybacillaceae</taxon>
        <taxon>Anoxybacillus</taxon>
    </lineage>
</organism>
<proteinExistence type="predicted"/>
<dbReference type="Proteomes" id="UP001176117">
    <property type="component" value="Unassembled WGS sequence"/>
</dbReference>
<accession>A0AAW7TJ22</accession>
<dbReference type="Pfam" id="PF06995">
    <property type="entry name" value="Phage_P2_GpU"/>
    <property type="match status" value="1"/>
</dbReference>
<evidence type="ECO:0000313" key="2">
    <source>
        <dbReference type="EMBL" id="MDO0876770.1"/>
    </source>
</evidence>
<dbReference type="InterPro" id="IPR003646">
    <property type="entry name" value="SH3-like_bac-type"/>
</dbReference>
<dbReference type="InterPro" id="IPR009734">
    <property type="entry name" value="Myoviridae_GpU"/>
</dbReference>
<dbReference type="AlphaFoldDB" id="A0AAW7TJ22"/>
<protein>
    <submittedName>
        <fullName evidence="2">Phage tail protein</fullName>
    </submittedName>
</protein>
<keyword evidence="3" id="KW-1185">Reference proteome</keyword>
<reference evidence="2" key="1">
    <citation type="submission" date="2022-05" db="EMBL/GenBank/DDBJ databases">
        <title>Genome-based reclassification of Anoxybacillus salavatliensis Cihan et al. as a later heterotypic synonym of Anoxybacillus gonensis Belduz et al. 2003.</title>
        <authorList>
            <person name="Inan Bektas K."/>
            <person name="Guler H.I."/>
            <person name="Belduz A.O."/>
            <person name="Canakci S."/>
        </authorList>
    </citation>
    <scope>NUCLEOTIDE SEQUENCE</scope>
    <source>
        <strain evidence="2">NCIMB 13933</strain>
    </source>
</reference>
<dbReference type="EMBL" id="JAMOGB010000002">
    <property type="protein sequence ID" value="MDO0876770.1"/>
    <property type="molecule type" value="Genomic_DNA"/>
</dbReference>
<evidence type="ECO:0000313" key="3">
    <source>
        <dbReference type="Proteomes" id="UP001176117"/>
    </source>
</evidence>
<evidence type="ECO:0000259" key="1">
    <source>
        <dbReference type="Pfam" id="PF08239"/>
    </source>
</evidence>
<feature type="domain" description="SH3b" evidence="1">
    <location>
        <begin position="166"/>
        <end position="201"/>
    </location>
</feature>
<comment type="caution">
    <text evidence="2">The sequence shown here is derived from an EMBL/GenBank/DDBJ whole genome shotgun (WGS) entry which is preliminary data.</text>
</comment>
<name>A0AAW7TJ22_9BACL</name>
<dbReference type="RefSeq" id="WP_168707731.1">
    <property type="nucleotide sequence ID" value="NZ_JAMOGB010000002.1"/>
</dbReference>
<dbReference type="Pfam" id="PF08239">
    <property type="entry name" value="SH3_3"/>
    <property type="match status" value="1"/>
</dbReference>
<dbReference type="Gene3D" id="2.30.30.40">
    <property type="entry name" value="SH3 Domains"/>
    <property type="match status" value="1"/>
</dbReference>
<gene>
    <name evidence="2" type="ORF">NBU54_03620</name>
</gene>
<sequence>MAKIGSFGDIVFEVSEKKTQTFTDFKRSGSAKWNDHEIIGHKPKSEFIGPGLEEISFTILLKAELGINPSEQLEKLRNMRDSGKVAPFILGGKPISQNYWSIQQLNESNKTVDNKGNILVVEVEVNLKEYVVKKKKATKKTVTSAEKKVTSNTKKTLGKITITVKSVHIRSGPSTSAKVIGYAYKGDTLTVYSENNGWYSLGQGKYITANPKYSTLKKG</sequence>